<keyword evidence="8" id="KW-1185">Reference proteome</keyword>
<dbReference type="GO" id="GO:0006120">
    <property type="term" value="P:mitochondrial electron transport, NADH to ubiquinone"/>
    <property type="evidence" value="ECO:0007669"/>
    <property type="project" value="TreeGrafter"/>
</dbReference>
<dbReference type="Proteomes" id="UP000756346">
    <property type="component" value="Unassembled WGS sequence"/>
</dbReference>
<evidence type="ECO:0000256" key="4">
    <source>
        <dbReference type="ARBA" id="ARBA00023186"/>
    </source>
</evidence>
<dbReference type="InterPro" id="IPR039131">
    <property type="entry name" value="NDUFAF1"/>
</dbReference>
<evidence type="ECO:0000256" key="2">
    <source>
        <dbReference type="ARBA" id="ARBA00007884"/>
    </source>
</evidence>
<dbReference type="OrthoDB" id="42561at2759"/>
<evidence type="ECO:0000313" key="8">
    <source>
        <dbReference type="Proteomes" id="UP000756346"/>
    </source>
</evidence>
<comment type="subcellular location">
    <subcellularLocation>
        <location evidence="1">Mitochondrion</location>
    </subcellularLocation>
</comment>
<accession>A0A9P8YGC4</accession>
<protein>
    <submittedName>
        <fullName evidence="7">Complex I intermediate-associated protein 30-domain-containing protein</fullName>
    </submittedName>
</protein>
<feature type="domain" description="NADH:ubiquinone oxidoreductase intermediate-associated protein 30" evidence="6">
    <location>
        <begin position="44"/>
        <end position="242"/>
    </location>
</feature>
<keyword evidence="4" id="KW-0143">Chaperone</keyword>
<evidence type="ECO:0000313" key="7">
    <source>
        <dbReference type="EMBL" id="KAH7037479.1"/>
    </source>
</evidence>
<dbReference type="PANTHER" id="PTHR13194">
    <property type="entry name" value="COMPLEX I INTERMEDIATE-ASSOCIATED PROTEIN 30"/>
    <property type="match status" value="1"/>
</dbReference>
<dbReference type="GO" id="GO:0005739">
    <property type="term" value="C:mitochondrion"/>
    <property type="evidence" value="ECO:0007669"/>
    <property type="project" value="UniProtKB-SubCell"/>
</dbReference>
<dbReference type="PANTHER" id="PTHR13194:SF18">
    <property type="entry name" value="COMPLEX I INTERMEDIATE-ASSOCIATED PROTEIN 30, MITOCHONDRIAL"/>
    <property type="match status" value="1"/>
</dbReference>
<evidence type="ECO:0000256" key="5">
    <source>
        <dbReference type="SAM" id="MobiDB-lite"/>
    </source>
</evidence>
<keyword evidence="3" id="KW-0496">Mitochondrion</keyword>
<name>A0A9P8YGC4_9PEZI</name>
<gene>
    <name evidence="7" type="ORF">B0I36DRAFT_359165</name>
</gene>
<feature type="region of interest" description="Disordered" evidence="5">
    <location>
        <begin position="73"/>
        <end position="97"/>
    </location>
</feature>
<dbReference type="InterPro" id="IPR008979">
    <property type="entry name" value="Galactose-bd-like_sf"/>
</dbReference>
<dbReference type="Pfam" id="PF08547">
    <property type="entry name" value="CIA30"/>
    <property type="match status" value="1"/>
</dbReference>
<evidence type="ECO:0000256" key="3">
    <source>
        <dbReference type="ARBA" id="ARBA00023128"/>
    </source>
</evidence>
<reference evidence="7" key="1">
    <citation type="journal article" date="2021" name="Nat. Commun.">
        <title>Genetic determinants of endophytism in the Arabidopsis root mycobiome.</title>
        <authorList>
            <person name="Mesny F."/>
            <person name="Miyauchi S."/>
            <person name="Thiergart T."/>
            <person name="Pickel B."/>
            <person name="Atanasova L."/>
            <person name="Karlsson M."/>
            <person name="Huettel B."/>
            <person name="Barry K.W."/>
            <person name="Haridas S."/>
            <person name="Chen C."/>
            <person name="Bauer D."/>
            <person name="Andreopoulos W."/>
            <person name="Pangilinan J."/>
            <person name="LaButti K."/>
            <person name="Riley R."/>
            <person name="Lipzen A."/>
            <person name="Clum A."/>
            <person name="Drula E."/>
            <person name="Henrissat B."/>
            <person name="Kohler A."/>
            <person name="Grigoriev I.V."/>
            <person name="Martin F.M."/>
            <person name="Hacquard S."/>
        </authorList>
    </citation>
    <scope>NUCLEOTIDE SEQUENCE</scope>
    <source>
        <strain evidence="7">MPI-CAGE-CH-0230</strain>
    </source>
</reference>
<dbReference type="GO" id="GO:0051082">
    <property type="term" value="F:unfolded protein binding"/>
    <property type="evidence" value="ECO:0007669"/>
    <property type="project" value="TreeGrafter"/>
</dbReference>
<dbReference type="GeneID" id="70187639"/>
<dbReference type="GO" id="GO:0010257">
    <property type="term" value="P:NADH dehydrogenase complex assembly"/>
    <property type="evidence" value="ECO:0007669"/>
    <property type="project" value="TreeGrafter"/>
</dbReference>
<organism evidence="7 8">
    <name type="scientific">Microdochium trichocladiopsis</name>
    <dbReference type="NCBI Taxonomy" id="1682393"/>
    <lineage>
        <taxon>Eukaryota</taxon>
        <taxon>Fungi</taxon>
        <taxon>Dikarya</taxon>
        <taxon>Ascomycota</taxon>
        <taxon>Pezizomycotina</taxon>
        <taxon>Sordariomycetes</taxon>
        <taxon>Xylariomycetidae</taxon>
        <taxon>Xylariales</taxon>
        <taxon>Microdochiaceae</taxon>
        <taxon>Microdochium</taxon>
    </lineage>
</organism>
<evidence type="ECO:0000259" key="6">
    <source>
        <dbReference type="Pfam" id="PF08547"/>
    </source>
</evidence>
<dbReference type="EMBL" id="JAGTJQ010000002">
    <property type="protein sequence ID" value="KAH7037479.1"/>
    <property type="molecule type" value="Genomic_DNA"/>
</dbReference>
<dbReference type="AlphaFoldDB" id="A0A9P8YGC4"/>
<sequence length="281" mass="31668">MHATAVCLRRGFWGRSIEEFKRLSNIVFQSEGIKGPSGPMPLQSFSSPDSLQDVKVMYDIDIDGFSHAQLDYVPPVTTTPHPASSAPRSPSSHPSTSKILAAVPGHMRFHGNISTRLPENRPEVTRSGYAAWRTLDRPPTIFGRSLWNIDSYSYLGLRIKSDGRSYLVNIQTESVVPEDLHQHRLFARRPGEWETVHIKWNDFVRTNHGYVVEPQTEMLRQKVKSIGIGLTDRIEGPFDLSIQGMWATNTPEAEMDADVHPVPETAQPKLRNKQGKTISWS</sequence>
<proteinExistence type="inferred from homology"/>
<dbReference type="SUPFAM" id="SSF49785">
    <property type="entry name" value="Galactose-binding domain-like"/>
    <property type="match status" value="1"/>
</dbReference>
<evidence type="ECO:0000256" key="1">
    <source>
        <dbReference type="ARBA" id="ARBA00004173"/>
    </source>
</evidence>
<dbReference type="RefSeq" id="XP_046016600.1">
    <property type="nucleotide sequence ID" value="XM_046158093.1"/>
</dbReference>
<feature type="region of interest" description="Disordered" evidence="5">
    <location>
        <begin position="261"/>
        <end position="281"/>
    </location>
</feature>
<dbReference type="InterPro" id="IPR013857">
    <property type="entry name" value="NADH-UbQ_OxRdtase-assoc_prot30"/>
</dbReference>
<comment type="caution">
    <text evidence="7">The sequence shown here is derived from an EMBL/GenBank/DDBJ whole genome shotgun (WGS) entry which is preliminary data.</text>
</comment>
<comment type="similarity">
    <text evidence="2">Belongs to the CIA30 family.</text>
</comment>